<sequence>MLREVREAARLRLREGRDFPLELLVCPLLVLLYSSRYPRYAAERGCWLCSRCGGPIQGGKHMALHTCRKPNRPRWLKADMQQQGALDDRGRCKLCAKPVGERPHVCSSPLVCSFVADFSALYEPWHGLGQEEFAGLRRLQGQVVVVMPEAAHFEQPAEALQSGELMLFQGLVVMSHAEDALPASYERRAGHPRAQQTWVCPYSGWLGEGGDEAEAALSTMAVRRWRWSCPKAAAVQPASEGGVAVLVNCAHGERANSDTITVWRRDLGYRIPYIQAVRDAPAGSEVLYDYRAVTSDAAEYNSLRLNPACGCGCGGRLLAFKQS</sequence>
<evidence type="ECO:0000313" key="2">
    <source>
        <dbReference type="Proteomes" id="UP001205105"/>
    </source>
</evidence>
<evidence type="ECO:0000313" key="1">
    <source>
        <dbReference type="EMBL" id="KAI7839594.1"/>
    </source>
</evidence>
<comment type="caution">
    <text evidence="1">The sequence shown here is derived from an EMBL/GenBank/DDBJ whole genome shotgun (WGS) entry which is preliminary data.</text>
</comment>
<dbReference type="Proteomes" id="UP001205105">
    <property type="component" value="Unassembled WGS sequence"/>
</dbReference>
<accession>A0AAD5DSD9</accession>
<protein>
    <recommendedName>
        <fullName evidence="3">SET domain-containing protein</fullName>
    </recommendedName>
</protein>
<dbReference type="EMBL" id="JADXDR010000097">
    <property type="protein sequence ID" value="KAI7839594.1"/>
    <property type="molecule type" value="Genomic_DNA"/>
</dbReference>
<organism evidence="1 2">
    <name type="scientific">Chlorella ohadii</name>
    <dbReference type="NCBI Taxonomy" id="2649997"/>
    <lineage>
        <taxon>Eukaryota</taxon>
        <taxon>Viridiplantae</taxon>
        <taxon>Chlorophyta</taxon>
        <taxon>core chlorophytes</taxon>
        <taxon>Trebouxiophyceae</taxon>
        <taxon>Chlorellales</taxon>
        <taxon>Chlorellaceae</taxon>
        <taxon>Chlorella clade</taxon>
        <taxon>Chlorella</taxon>
    </lineage>
</organism>
<keyword evidence="2" id="KW-1185">Reference proteome</keyword>
<reference evidence="1" key="1">
    <citation type="submission" date="2020-11" db="EMBL/GenBank/DDBJ databases">
        <title>Chlorella ohadii genome sequencing and assembly.</title>
        <authorList>
            <person name="Murik O."/>
            <person name="Treves H."/>
            <person name="Kedem I."/>
            <person name="Shotland Y."/>
            <person name="Kaplan A."/>
        </authorList>
    </citation>
    <scope>NUCLEOTIDE SEQUENCE</scope>
    <source>
        <strain evidence="1">1</strain>
    </source>
</reference>
<proteinExistence type="predicted"/>
<gene>
    <name evidence="1" type="ORF">COHA_006661</name>
</gene>
<name>A0AAD5DSD9_9CHLO</name>
<evidence type="ECO:0008006" key="3">
    <source>
        <dbReference type="Google" id="ProtNLM"/>
    </source>
</evidence>
<dbReference type="AlphaFoldDB" id="A0AAD5DSD9"/>